<accession>A0A4P6FBR6</accession>
<sequence>MPRGRPGASVVCAGALRDIRETSHSCRDRTSETRRCPGV</sequence>
<keyword evidence="3" id="KW-1185">Reference proteome</keyword>
<gene>
    <name evidence="2" type="ORF">ET445_07945</name>
</gene>
<feature type="domain" description="Syntaxin-5 N-terminal Sly1p-binding" evidence="1">
    <location>
        <begin position="22"/>
        <end position="32"/>
    </location>
</feature>
<organism evidence="2 3">
    <name type="scientific">Agromyces protaetiae</name>
    <dbReference type="NCBI Taxonomy" id="2509455"/>
    <lineage>
        <taxon>Bacteria</taxon>
        <taxon>Bacillati</taxon>
        <taxon>Actinomycetota</taxon>
        <taxon>Actinomycetes</taxon>
        <taxon>Micrococcales</taxon>
        <taxon>Microbacteriaceae</taxon>
        <taxon>Agromyces</taxon>
    </lineage>
</organism>
<dbReference type="Proteomes" id="UP000291259">
    <property type="component" value="Chromosome"/>
</dbReference>
<evidence type="ECO:0000259" key="1">
    <source>
        <dbReference type="Pfam" id="PF11416"/>
    </source>
</evidence>
<evidence type="ECO:0000313" key="2">
    <source>
        <dbReference type="EMBL" id="QAY73284.1"/>
    </source>
</evidence>
<dbReference type="EMBL" id="CP035491">
    <property type="protein sequence ID" value="QAY73284.1"/>
    <property type="molecule type" value="Genomic_DNA"/>
</dbReference>
<evidence type="ECO:0000313" key="3">
    <source>
        <dbReference type="Proteomes" id="UP000291259"/>
    </source>
</evidence>
<dbReference type="KEGG" id="agf:ET445_07945"/>
<proteinExistence type="predicted"/>
<name>A0A4P6FBR6_9MICO</name>
<reference evidence="2 3" key="1">
    <citation type="submission" date="2019-01" db="EMBL/GenBank/DDBJ databases">
        <title>Genome sequencing of strain FW100M-8.</title>
        <authorList>
            <person name="Heo J."/>
            <person name="Kim S.-J."/>
            <person name="Kim J.-S."/>
            <person name="Hong S.-B."/>
            <person name="Kwon S.-W."/>
        </authorList>
    </citation>
    <scope>NUCLEOTIDE SEQUENCE [LARGE SCALE GENOMIC DNA]</scope>
    <source>
        <strain evidence="2 3">FW100M-8</strain>
    </source>
</reference>
<dbReference type="Pfam" id="PF11416">
    <property type="entry name" value="Syntaxin-5_N"/>
    <property type="match status" value="1"/>
</dbReference>
<dbReference type="AlphaFoldDB" id="A0A4P6FBR6"/>
<dbReference type="InterPro" id="IPR021538">
    <property type="entry name" value="Syntaxin-5_N"/>
</dbReference>
<protein>
    <recommendedName>
        <fullName evidence="1">Syntaxin-5 N-terminal Sly1p-binding domain-containing protein</fullName>
    </recommendedName>
</protein>